<feature type="disulfide bond" evidence="19">
    <location>
        <begin position="193"/>
        <end position="226"/>
    </location>
</feature>
<dbReference type="GO" id="GO:0140825">
    <property type="term" value="F:lactoperoxidase activity"/>
    <property type="evidence" value="ECO:0007669"/>
    <property type="project" value="UniProtKB-EC"/>
</dbReference>
<dbReference type="GO" id="GO:0042744">
    <property type="term" value="P:hydrogen peroxide catabolic process"/>
    <property type="evidence" value="ECO:0007669"/>
    <property type="project" value="UniProtKB-KW"/>
</dbReference>
<accession>A0A7N0TPG3</accession>
<feature type="binding site" evidence="17">
    <location>
        <position position="241"/>
    </location>
    <ligand>
        <name>Ca(2+)</name>
        <dbReference type="ChEBI" id="CHEBI:29108"/>
        <label>2</label>
    </ligand>
</feature>
<keyword evidence="10 17" id="KW-0106">Calcium</keyword>
<dbReference type="GO" id="GO:0005576">
    <property type="term" value="C:extracellular region"/>
    <property type="evidence" value="ECO:0007669"/>
    <property type="project" value="UniProtKB-SubCell"/>
</dbReference>
<evidence type="ECO:0000256" key="15">
    <source>
        <dbReference type="PIRSR" id="PIRSR600823-1"/>
    </source>
</evidence>
<keyword evidence="11 20" id="KW-0560">Oxidoreductase</keyword>
<evidence type="ECO:0000256" key="11">
    <source>
        <dbReference type="ARBA" id="ARBA00023002"/>
    </source>
</evidence>
<feature type="binding site" description="axial binding residue" evidence="17">
    <location>
        <position position="186"/>
    </location>
    <ligand>
        <name>heme b</name>
        <dbReference type="ChEBI" id="CHEBI:60344"/>
    </ligand>
    <ligandPart>
        <name>Fe</name>
        <dbReference type="ChEBI" id="CHEBI:18248"/>
    </ligandPart>
</feature>
<dbReference type="PROSITE" id="PS00435">
    <property type="entry name" value="PEROXIDASE_1"/>
    <property type="match status" value="1"/>
</dbReference>
<comment type="similarity">
    <text evidence="20">Belongs to the peroxidase family. Classical plant (class III) peroxidase subfamily.</text>
</comment>
<evidence type="ECO:0000256" key="18">
    <source>
        <dbReference type="PIRSR" id="PIRSR600823-4"/>
    </source>
</evidence>
<keyword evidence="9 20" id="KW-0732">Signal</keyword>
<comment type="cofactor">
    <cofactor evidence="17 20">
        <name>heme b</name>
        <dbReference type="ChEBI" id="CHEBI:60344"/>
    </cofactor>
    <text evidence="17 20">Binds 1 heme b (iron(II)-protoporphyrin IX) group per subunit.</text>
</comment>
<evidence type="ECO:0000313" key="22">
    <source>
        <dbReference type="EnsemblPlants" id="Kaladp0040s0494.1.v1.1"/>
    </source>
</evidence>
<feature type="binding site" evidence="17">
    <location>
        <position position="246"/>
    </location>
    <ligand>
        <name>Ca(2+)</name>
        <dbReference type="ChEBI" id="CHEBI:29108"/>
        <label>2</label>
    </ligand>
</feature>
<dbReference type="CDD" id="cd00693">
    <property type="entry name" value="secretory_peroxidase"/>
    <property type="match status" value="1"/>
</dbReference>
<comment type="catalytic activity">
    <reaction evidence="1 20">
        <text>2 a phenolic donor + H2O2 = 2 a phenolic radical donor + 2 H2O</text>
        <dbReference type="Rhea" id="RHEA:56136"/>
        <dbReference type="ChEBI" id="CHEBI:15377"/>
        <dbReference type="ChEBI" id="CHEBI:16240"/>
        <dbReference type="ChEBI" id="CHEBI:139520"/>
        <dbReference type="ChEBI" id="CHEBI:139521"/>
        <dbReference type="EC" id="1.11.1.7"/>
    </reaction>
</comment>
<dbReference type="GO" id="GO:0020037">
    <property type="term" value="F:heme binding"/>
    <property type="evidence" value="ECO:0007669"/>
    <property type="project" value="UniProtKB-UniRule"/>
</dbReference>
<dbReference type="Pfam" id="PF00141">
    <property type="entry name" value="peroxidase"/>
    <property type="match status" value="1"/>
</dbReference>
<feature type="disulfide bond" evidence="19">
    <location>
        <begin position="32"/>
        <end position="109"/>
    </location>
</feature>
<keyword evidence="5 20" id="KW-0964">Secreted</keyword>
<feature type="active site" description="Proton acceptor" evidence="15">
    <location>
        <position position="63"/>
    </location>
</feature>
<feature type="binding site" evidence="17">
    <location>
        <position position="69"/>
    </location>
    <ligand>
        <name>Ca(2+)</name>
        <dbReference type="ChEBI" id="CHEBI:29108"/>
        <label>1</label>
    </ligand>
</feature>
<dbReference type="PRINTS" id="PR00458">
    <property type="entry name" value="PEROXIDASE"/>
</dbReference>
<dbReference type="EC" id="1.11.1.7" evidence="4 20"/>
<dbReference type="GO" id="GO:0046872">
    <property type="term" value="F:metal ion binding"/>
    <property type="evidence" value="ECO:0007669"/>
    <property type="project" value="UniProtKB-UniRule"/>
</dbReference>
<dbReference type="EnsemblPlants" id="Kaladp0040s0494.1.v1.1">
    <property type="protein sequence ID" value="Kaladp0040s0494.1.v1.1"/>
    <property type="gene ID" value="Kaladp0040s0494.v1.1"/>
</dbReference>
<dbReference type="Gramene" id="Kaladp0040s0494.1.v1.1">
    <property type="protein sequence ID" value="Kaladp0040s0494.1.v1.1"/>
    <property type="gene ID" value="Kaladp0040s0494.v1.1"/>
</dbReference>
<evidence type="ECO:0000256" key="17">
    <source>
        <dbReference type="PIRSR" id="PIRSR600823-3"/>
    </source>
</evidence>
<dbReference type="InterPro" id="IPR033905">
    <property type="entry name" value="Secretory_peroxidase"/>
</dbReference>
<evidence type="ECO:0000256" key="10">
    <source>
        <dbReference type="ARBA" id="ARBA00022837"/>
    </source>
</evidence>
<reference evidence="22" key="1">
    <citation type="submission" date="2021-01" db="UniProtKB">
        <authorList>
            <consortium name="EnsemblPlants"/>
        </authorList>
    </citation>
    <scope>IDENTIFICATION</scope>
</reference>
<dbReference type="Gene3D" id="1.10.520.10">
    <property type="match status" value="1"/>
</dbReference>
<dbReference type="FunFam" id="1.10.420.10:FF:000010">
    <property type="entry name" value="Peroxidase"/>
    <property type="match status" value="1"/>
</dbReference>
<comment type="function">
    <text evidence="2">Removal of H(2)O(2), oxidation of toxic reductants, biosynthesis and degradation of lignin, suberization, auxin catabolism, response to environmental stresses such as wounding, pathogen attack and oxidative stress. These functions might be dependent on each isozyme/isoform in each plant tissue.</text>
</comment>
<evidence type="ECO:0000256" key="16">
    <source>
        <dbReference type="PIRSR" id="PIRSR600823-2"/>
    </source>
</evidence>
<dbReference type="InterPro" id="IPR010255">
    <property type="entry name" value="Haem_peroxidase_sf"/>
</dbReference>
<feature type="binding site" evidence="17">
    <location>
        <position position="73"/>
    </location>
    <ligand>
        <name>Ca(2+)</name>
        <dbReference type="ChEBI" id="CHEBI:29108"/>
        <label>1</label>
    </ligand>
</feature>
<feature type="binding site" evidence="16">
    <location>
        <position position="156"/>
    </location>
    <ligand>
        <name>substrate</name>
    </ligand>
</feature>
<keyword evidence="13 19" id="KW-1015">Disulfide bond</keyword>
<feature type="chain" id="PRO_5029936893" description="Peroxidase" evidence="20">
    <location>
        <begin position="22"/>
        <end position="320"/>
    </location>
</feature>
<dbReference type="InterPro" id="IPR002016">
    <property type="entry name" value="Haem_peroxidase"/>
</dbReference>
<dbReference type="Gene3D" id="1.10.420.10">
    <property type="entry name" value="Peroxidase, domain 2"/>
    <property type="match status" value="1"/>
</dbReference>
<evidence type="ECO:0000256" key="3">
    <source>
        <dbReference type="ARBA" id="ARBA00006873"/>
    </source>
</evidence>
<keyword evidence="8 17" id="KW-0479">Metal-binding</keyword>
<comment type="subcellular location">
    <subcellularLocation>
        <location evidence="20">Secreted</location>
    </subcellularLocation>
</comment>
<dbReference type="GO" id="GO:0006979">
    <property type="term" value="P:response to oxidative stress"/>
    <property type="evidence" value="ECO:0007669"/>
    <property type="project" value="UniProtKB-UniRule"/>
</dbReference>
<feature type="binding site" evidence="17">
    <location>
        <position position="64"/>
    </location>
    <ligand>
        <name>Ca(2+)</name>
        <dbReference type="ChEBI" id="CHEBI:29108"/>
        <label>1</label>
    </ligand>
</feature>
<feature type="signal peptide" evidence="20">
    <location>
        <begin position="1"/>
        <end position="21"/>
    </location>
</feature>
<feature type="site" description="Transition state stabilizer" evidence="18">
    <location>
        <position position="59"/>
    </location>
</feature>
<proteinExistence type="inferred from homology"/>
<feature type="binding site" evidence="17">
    <location>
        <position position="67"/>
    </location>
    <ligand>
        <name>Ca(2+)</name>
        <dbReference type="ChEBI" id="CHEBI:29108"/>
        <label>1</label>
    </ligand>
</feature>
<name>A0A7N0TPG3_KALFE</name>
<feature type="binding site" evidence="17">
    <location>
        <position position="238"/>
    </location>
    <ligand>
        <name>Ca(2+)</name>
        <dbReference type="ChEBI" id="CHEBI:29108"/>
        <label>2</label>
    </ligand>
</feature>
<evidence type="ECO:0000256" key="13">
    <source>
        <dbReference type="ARBA" id="ARBA00023157"/>
    </source>
</evidence>
<dbReference type="InterPro" id="IPR019793">
    <property type="entry name" value="Peroxidases_heam-ligand_BS"/>
</dbReference>
<evidence type="ECO:0000256" key="9">
    <source>
        <dbReference type="ARBA" id="ARBA00022729"/>
    </source>
</evidence>
<keyword evidence="14 20" id="KW-0376">Hydrogen peroxide</keyword>
<dbReference type="AlphaFoldDB" id="A0A7N0TPG3"/>
<evidence type="ECO:0000256" key="14">
    <source>
        <dbReference type="ARBA" id="ARBA00023324"/>
    </source>
</evidence>
<evidence type="ECO:0000256" key="8">
    <source>
        <dbReference type="ARBA" id="ARBA00022723"/>
    </source>
</evidence>
<dbReference type="SUPFAM" id="SSF48113">
    <property type="entry name" value="Heme-dependent peroxidases"/>
    <property type="match status" value="1"/>
</dbReference>
<evidence type="ECO:0000256" key="5">
    <source>
        <dbReference type="ARBA" id="ARBA00022525"/>
    </source>
</evidence>
<evidence type="ECO:0000256" key="2">
    <source>
        <dbReference type="ARBA" id="ARBA00002322"/>
    </source>
</evidence>
<feature type="disulfide bond" evidence="19">
    <location>
        <begin position="65"/>
        <end position="70"/>
    </location>
</feature>
<evidence type="ECO:0000313" key="23">
    <source>
        <dbReference type="Proteomes" id="UP000594263"/>
    </source>
</evidence>
<feature type="binding site" evidence="17">
    <location>
        <position position="71"/>
    </location>
    <ligand>
        <name>Ca(2+)</name>
        <dbReference type="ChEBI" id="CHEBI:29108"/>
        <label>1</label>
    </ligand>
</feature>
<evidence type="ECO:0000256" key="4">
    <source>
        <dbReference type="ARBA" id="ARBA00012313"/>
    </source>
</evidence>
<dbReference type="Proteomes" id="UP000594263">
    <property type="component" value="Unplaced"/>
</dbReference>
<keyword evidence="12 17" id="KW-0408">Iron</keyword>
<dbReference type="PROSITE" id="PS50873">
    <property type="entry name" value="PEROXIDASE_4"/>
    <property type="match status" value="1"/>
</dbReference>
<feature type="binding site" evidence="17">
    <location>
        <position position="83"/>
    </location>
    <ligand>
        <name>Ca(2+)</name>
        <dbReference type="ChEBI" id="CHEBI:29108"/>
        <label>1</label>
    </ligand>
</feature>
<comment type="similarity">
    <text evidence="3">Belongs to the peroxidase family. Ascorbate peroxidase subfamily.</text>
</comment>
<sequence length="320" mass="34658">MGPLLWRVMITTSCFLSGVVSQLQFGFYAPACPDAEQVVRSVVAGATRVNQRVPALLLRLHFHDCFVEGCDGSILLGNPSDSERSAFGNQGVEGFDVIQEAKSQLESICPGVVSCADIVALAARDAIALSQGPNYEVPTGRRDGRISETDRAANLPDVEEPIQVLKAKFIAKGLTAKDLVLLTAAHSIGTTACFFMQRRLYNFDDINGASDPAIDPTFLQTLMSKCPPQSNSQRIPLDPTTPLLFDDELLRNIKRGVAVIQSDARLNDDDETRQILDSYVLIPQASSFAADFVDSILKMGALQVKTGQEGEIRRVCGAVN</sequence>
<evidence type="ECO:0000256" key="12">
    <source>
        <dbReference type="ARBA" id="ARBA00023004"/>
    </source>
</evidence>
<evidence type="ECO:0000256" key="20">
    <source>
        <dbReference type="RuleBase" id="RU362060"/>
    </source>
</evidence>
<keyword evidence="7 20" id="KW-0349">Heme</keyword>
<dbReference type="PRINTS" id="PR00461">
    <property type="entry name" value="PLPEROXIDASE"/>
</dbReference>
<evidence type="ECO:0000256" key="1">
    <source>
        <dbReference type="ARBA" id="ARBA00000189"/>
    </source>
</evidence>
<dbReference type="OMA" id="SIVRMGQ"/>
<evidence type="ECO:0000256" key="6">
    <source>
        <dbReference type="ARBA" id="ARBA00022559"/>
    </source>
</evidence>
<feature type="disulfide bond" evidence="19">
    <location>
        <begin position="115"/>
        <end position="316"/>
    </location>
</feature>
<evidence type="ECO:0000259" key="21">
    <source>
        <dbReference type="PROSITE" id="PS50873"/>
    </source>
</evidence>
<dbReference type="PANTHER" id="PTHR31235">
    <property type="entry name" value="PEROXIDASE 25-RELATED"/>
    <property type="match status" value="1"/>
</dbReference>
<protein>
    <recommendedName>
        <fullName evidence="4 20">Peroxidase</fullName>
        <ecNumber evidence="4 20">1.11.1.7</ecNumber>
    </recommendedName>
</protein>
<evidence type="ECO:0000256" key="19">
    <source>
        <dbReference type="PIRSR" id="PIRSR600823-5"/>
    </source>
</evidence>
<feature type="domain" description="Plant heme peroxidase family profile" evidence="21">
    <location>
        <begin position="22"/>
        <end position="320"/>
    </location>
</feature>
<comment type="cofactor">
    <cofactor evidence="17 20">
        <name>Ca(2+)</name>
        <dbReference type="ChEBI" id="CHEBI:29108"/>
    </cofactor>
    <text evidence="17 20">Binds 2 calcium ions per subunit.</text>
</comment>
<keyword evidence="6 20" id="KW-0575">Peroxidase</keyword>
<keyword evidence="23" id="KW-1185">Reference proteome</keyword>
<organism evidence="22 23">
    <name type="scientific">Kalanchoe fedtschenkoi</name>
    <name type="common">Lavender scallops</name>
    <name type="synonym">South American air plant</name>
    <dbReference type="NCBI Taxonomy" id="63787"/>
    <lineage>
        <taxon>Eukaryota</taxon>
        <taxon>Viridiplantae</taxon>
        <taxon>Streptophyta</taxon>
        <taxon>Embryophyta</taxon>
        <taxon>Tracheophyta</taxon>
        <taxon>Spermatophyta</taxon>
        <taxon>Magnoliopsida</taxon>
        <taxon>eudicotyledons</taxon>
        <taxon>Gunneridae</taxon>
        <taxon>Pentapetalae</taxon>
        <taxon>Saxifragales</taxon>
        <taxon>Crassulaceae</taxon>
        <taxon>Kalanchoe</taxon>
    </lineage>
</organism>
<dbReference type="InterPro" id="IPR000823">
    <property type="entry name" value="Peroxidase_pln"/>
</dbReference>
<dbReference type="FunFam" id="1.10.520.10:FF:000008">
    <property type="entry name" value="Peroxidase"/>
    <property type="match status" value="1"/>
</dbReference>
<evidence type="ECO:0000256" key="7">
    <source>
        <dbReference type="ARBA" id="ARBA00022617"/>
    </source>
</evidence>